<keyword evidence="6" id="KW-0472">Membrane</keyword>
<evidence type="ECO:0000256" key="5">
    <source>
        <dbReference type="ARBA" id="ARBA00022737"/>
    </source>
</evidence>
<evidence type="ECO:0000256" key="3">
    <source>
        <dbReference type="ARBA" id="ARBA00022614"/>
    </source>
</evidence>
<organism evidence="10 11">
    <name type="scientific">Dioscorea cayennensis subsp. rotundata</name>
    <name type="common">White Guinea yam</name>
    <name type="synonym">Dioscorea rotundata</name>
    <dbReference type="NCBI Taxonomy" id="55577"/>
    <lineage>
        <taxon>Eukaryota</taxon>
        <taxon>Viridiplantae</taxon>
        <taxon>Streptophyta</taxon>
        <taxon>Embryophyta</taxon>
        <taxon>Tracheophyta</taxon>
        <taxon>Spermatophyta</taxon>
        <taxon>Magnoliopsida</taxon>
        <taxon>Liliopsida</taxon>
        <taxon>Dioscoreales</taxon>
        <taxon>Dioscoreaceae</taxon>
        <taxon>Dioscorea</taxon>
    </lineage>
</organism>
<dbReference type="Proteomes" id="UP001515500">
    <property type="component" value="Chromosome 18"/>
</dbReference>
<dbReference type="PRINTS" id="PR00019">
    <property type="entry name" value="LEURICHRPT"/>
</dbReference>
<comment type="subcellular location">
    <subcellularLocation>
        <location evidence="1">Cell envelope</location>
    </subcellularLocation>
    <subcellularLocation>
        <location evidence="2">Membrane</location>
    </subcellularLocation>
</comment>
<dbReference type="Pfam" id="PF08263">
    <property type="entry name" value="LRRNT_2"/>
    <property type="match status" value="1"/>
</dbReference>
<sequence length="330" mass="35413">MSKLTLPNIIFTIILFCSFCFPPLVSSDNCHSAEKKALLKLKAGFGNPEILNWTSATSCCSWPGVTCLSGRVLSLGLANLSGSISPAIAGLSFLTRLNIEESPNLTGPIPNSITKLPLTYLAIKSTSLSGPIPSFLGDLNKLSLLDLSNNHLTGPIPDSITSLPDLSTLVLSNNKLTGTIPPSLFHGLTSRTSLDLSDNLLTGNVPLSIGDANFEYIYLSGNRFSGDISFLFGDQSKHLTEIDLSRNMFEMNMSSLTFPSPLALMDLSQNIIYGSIPTSITGLEQLTLFNVSYNRLCGRIPTGGRMNLFDASCYVHNKCLCGTPLPSCHA</sequence>
<evidence type="ECO:0000313" key="11">
    <source>
        <dbReference type="RefSeq" id="XP_039144385.1"/>
    </source>
</evidence>
<dbReference type="PANTHER" id="PTHR48059:SF4">
    <property type="entry name" value="POLYGALACTURONASE INHIBITOR 1-RELATED"/>
    <property type="match status" value="1"/>
</dbReference>
<keyword evidence="3" id="KW-0433">Leucine-rich repeat</keyword>
<evidence type="ECO:0000256" key="7">
    <source>
        <dbReference type="ARBA" id="ARBA00038043"/>
    </source>
</evidence>
<feature type="domain" description="Leucine-rich repeat-containing N-terminal plant-type" evidence="9">
    <location>
        <begin position="32"/>
        <end position="67"/>
    </location>
</feature>
<comment type="similarity">
    <text evidence="7">Belongs to the polygalacturonase-inhibiting protein family.</text>
</comment>
<dbReference type="GeneID" id="120281751"/>
<dbReference type="Gene3D" id="3.80.10.10">
    <property type="entry name" value="Ribonuclease Inhibitor"/>
    <property type="match status" value="1"/>
</dbReference>
<dbReference type="AlphaFoldDB" id="A0AB40CWN2"/>
<gene>
    <name evidence="11" type="primary">LOC120281751</name>
</gene>
<dbReference type="RefSeq" id="XP_039144385.1">
    <property type="nucleotide sequence ID" value="XM_039288451.1"/>
</dbReference>
<dbReference type="PANTHER" id="PTHR48059">
    <property type="entry name" value="POLYGALACTURONASE INHIBITOR 1"/>
    <property type="match status" value="1"/>
</dbReference>
<evidence type="ECO:0000256" key="6">
    <source>
        <dbReference type="ARBA" id="ARBA00023136"/>
    </source>
</evidence>
<dbReference type="InterPro" id="IPR051848">
    <property type="entry name" value="PGIP"/>
</dbReference>
<proteinExistence type="inferred from homology"/>
<keyword evidence="10" id="KW-1185">Reference proteome</keyword>
<dbReference type="InterPro" id="IPR013210">
    <property type="entry name" value="LRR_N_plant-typ"/>
</dbReference>
<evidence type="ECO:0000256" key="1">
    <source>
        <dbReference type="ARBA" id="ARBA00004196"/>
    </source>
</evidence>
<reference evidence="11" key="1">
    <citation type="submission" date="2025-08" db="UniProtKB">
        <authorList>
            <consortium name="RefSeq"/>
        </authorList>
    </citation>
    <scope>IDENTIFICATION</scope>
</reference>
<protein>
    <submittedName>
        <fullName evidence="11">Polygalacturonase inhibitor-like</fullName>
    </submittedName>
</protein>
<dbReference type="InterPro" id="IPR032675">
    <property type="entry name" value="LRR_dom_sf"/>
</dbReference>
<name>A0AB40CWN2_DIOCR</name>
<keyword evidence="5" id="KW-0677">Repeat</keyword>
<evidence type="ECO:0000256" key="8">
    <source>
        <dbReference type="SAM" id="SignalP"/>
    </source>
</evidence>
<feature type="chain" id="PRO_5044231634" evidence="8">
    <location>
        <begin position="28"/>
        <end position="330"/>
    </location>
</feature>
<keyword evidence="4 8" id="KW-0732">Signal</keyword>
<dbReference type="FunFam" id="3.80.10.10:FF:000400">
    <property type="entry name" value="Nuclear pore complex protein NUP107"/>
    <property type="match status" value="1"/>
</dbReference>
<accession>A0AB40CWN2</accession>
<dbReference type="InterPro" id="IPR001611">
    <property type="entry name" value="Leu-rich_rpt"/>
</dbReference>
<dbReference type="Pfam" id="PF00560">
    <property type="entry name" value="LRR_1"/>
    <property type="match status" value="1"/>
</dbReference>
<dbReference type="Pfam" id="PF13855">
    <property type="entry name" value="LRR_8"/>
    <property type="match status" value="1"/>
</dbReference>
<feature type="signal peptide" evidence="8">
    <location>
        <begin position="1"/>
        <end position="27"/>
    </location>
</feature>
<evidence type="ECO:0000256" key="4">
    <source>
        <dbReference type="ARBA" id="ARBA00022729"/>
    </source>
</evidence>
<evidence type="ECO:0000313" key="10">
    <source>
        <dbReference type="Proteomes" id="UP001515500"/>
    </source>
</evidence>
<evidence type="ECO:0000259" key="9">
    <source>
        <dbReference type="Pfam" id="PF08263"/>
    </source>
</evidence>
<dbReference type="SUPFAM" id="SSF52058">
    <property type="entry name" value="L domain-like"/>
    <property type="match status" value="1"/>
</dbReference>
<dbReference type="GO" id="GO:0016020">
    <property type="term" value="C:membrane"/>
    <property type="evidence" value="ECO:0007669"/>
    <property type="project" value="UniProtKB-SubCell"/>
</dbReference>
<evidence type="ECO:0000256" key="2">
    <source>
        <dbReference type="ARBA" id="ARBA00004370"/>
    </source>
</evidence>